<accession>A0A2M4DD33</accession>
<proteinExistence type="predicted"/>
<sequence length="75" mass="7889">MAACTAVVAVLVVGSEVSSETVAPRNMVAVQTSTVLPATTVQLLQLRSPPCTLMEGVVWPVSPRRSVDWGQVLVV</sequence>
<feature type="signal peptide" evidence="1">
    <location>
        <begin position="1"/>
        <end position="19"/>
    </location>
</feature>
<dbReference type="EMBL" id="GGFL01011315">
    <property type="protein sequence ID" value="MBW75493.1"/>
    <property type="molecule type" value="Transcribed_RNA"/>
</dbReference>
<evidence type="ECO:0000256" key="1">
    <source>
        <dbReference type="SAM" id="SignalP"/>
    </source>
</evidence>
<feature type="chain" id="PRO_5014643316" evidence="1">
    <location>
        <begin position="20"/>
        <end position="75"/>
    </location>
</feature>
<protein>
    <submittedName>
        <fullName evidence="2">Putative secreted protein</fullName>
    </submittedName>
</protein>
<keyword evidence="1" id="KW-0732">Signal</keyword>
<dbReference type="AlphaFoldDB" id="A0A2M4DD33"/>
<organism evidence="2">
    <name type="scientific">Anopheles darlingi</name>
    <name type="common">Mosquito</name>
    <dbReference type="NCBI Taxonomy" id="43151"/>
    <lineage>
        <taxon>Eukaryota</taxon>
        <taxon>Metazoa</taxon>
        <taxon>Ecdysozoa</taxon>
        <taxon>Arthropoda</taxon>
        <taxon>Hexapoda</taxon>
        <taxon>Insecta</taxon>
        <taxon>Pterygota</taxon>
        <taxon>Neoptera</taxon>
        <taxon>Endopterygota</taxon>
        <taxon>Diptera</taxon>
        <taxon>Nematocera</taxon>
        <taxon>Culicoidea</taxon>
        <taxon>Culicidae</taxon>
        <taxon>Anophelinae</taxon>
        <taxon>Anopheles</taxon>
    </lineage>
</organism>
<reference evidence="2" key="1">
    <citation type="submission" date="2018-01" db="EMBL/GenBank/DDBJ databases">
        <title>An insight into the sialome of Amazonian anophelines.</title>
        <authorList>
            <person name="Ribeiro J.M."/>
            <person name="Scarpassa V."/>
            <person name="Calvo E."/>
        </authorList>
    </citation>
    <scope>NUCLEOTIDE SEQUENCE</scope>
</reference>
<name>A0A2M4DD33_ANODA</name>
<evidence type="ECO:0000313" key="2">
    <source>
        <dbReference type="EMBL" id="MBW75493.1"/>
    </source>
</evidence>